<accession>E4NEY3</accession>
<protein>
    <submittedName>
        <fullName evidence="1">Uncharacterized protein</fullName>
    </submittedName>
</protein>
<gene>
    <name evidence="1" type="ordered locus">KSE_41320</name>
</gene>
<evidence type="ECO:0000313" key="1">
    <source>
        <dbReference type="EMBL" id="BAJ29919.1"/>
    </source>
</evidence>
<organism evidence="1 2">
    <name type="scientific">Kitasatospora setae (strain ATCC 33774 / DSM 43861 / JCM 3304 / KCC A-0304 / NBRC 14216 / KM-6054)</name>
    <name type="common">Streptomyces setae</name>
    <dbReference type="NCBI Taxonomy" id="452652"/>
    <lineage>
        <taxon>Bacteria</taxon>
        <taxon>Bacillati</taxon>
        <taxon>Actinomycetota</taxon>
        <taxon>Actinomycetes</taxon>
        <taxon>Kitasatosporales</taxon>
        <taxon>Streptomycetaceae</taxon>
        <taxon>Kitasatospora</taxon>
    </lineage>
</organism>
<dbReference type="Pfam" id="PF18897">
    <property type="entry name" value="Gp3-like"/>
    <property type="match status" value="1"/>
</dbReference>
<dbReference type="eggNOG" id="ENOG502ZFYI">
    <property type="taxonomic scope" value="Bacteria"/>
</dbReference>
<dbReference type="HOGENOM" id="CLU_100598_0_0_11"/>
<keyword evidence="2" id="KW-1185">Reference proteome</keyword>
<dbReference type="EMBL" id="AP010968">
    <property type="protein sequence ID" value="BAJ29919.1"/>
    <property type="molecule type" value="Genomic_DNA"/>
</dbReference>
<dbReference type="RefSeq" id="WP_014137224.1">
    <property type="nucleotide sequence ID" value="NC_016109.1"/>
</dbReference>
<sequence length="214" mass="22833">MTVLALPLTDEHLPLWPTAPTTGRFYTGRRKENRPESLPSWRLSDTTAETASAVALVLGGLPTLDDGQADLVTRSAVLPVVLDSPAAVSTELRLWGPKGLVHHCDGTLFLSPSDLRGMPCGCPVSAGERSALAKRLQAPQPETTVSFRLAGHPELGRFEFRSPSRLFADSAAEVRSRLVGATGDTICRLALELVTVLVSGGAELSFRAPRLAID</sequence>
<proteinExistence type="predicted"/>
<dbReference type="PATRIC" id="fig|452652.3.peg.4124"/>
<reference evidence="1 2" key="1">
    <citation type="journal article" date="2010" name="DNA Res.">
        <title>Genome sequence of Kitasatospora setae NBRC 14216T: an evolutionary snapshot of the family Streptomycetaceae.</title>
        <authorList>
            <person name="Ichikawa N."/>
            <person name="Oguchi A."/>
            <person name="Ikeda H."/>
            <person name="Ishikawa J."/>
            <person name="Kitani S."/>
            <person name="Watanabe Y."/>
            <person name="Nakamura S."/>
            <person name="Katano Y."/>
            <person name="Kishi E."/>
            <person name="Sasagawa M."/>
            <person name="Ankai A."/>
            <person name="Fukui S."/>
            <person name="Hashimoto Y."/>
            <person name="Kamata S."/>
            <person name="Otoguro M."/>
            <person name="Tanikawa S."/>
            <person name="Nihira T."/>
            <person name="Horinouchi S."/>
            <person name="Ohnishi Y."/>
            <person name="Hayakawa M."/>
            <person name="Kuzuyama T."/>
            <person name="Arisawa A."/>
            <person name="Nomoto F."/>
            <person name="Miura H."/>
            <person name="Takahashi Y."/>
            <person name="Fujita N."/>
        </authorList>
    </citation>
    <scope>NUCLEOTIDE SEQUENCE [LARGE SCALE GENOMIC DNA]</scope>
    <source>
        <strain evidence="2">ATCC 33774 / DSM 43861 / JCM 3304 / KCC A-0304 / NBRC 14216 / KM-6054</strain>
    </source>
</reference>
<dbReference type="Proteomes" id="UP000007076">
    <property type="component" value="Chromosome"/>
</dbReference>
<dbReference type="KEGG" id="ksk:KSE_41320"/>
<name>E4NEY3_KITSK</name>
<dbReference type="STRING" id="452652.KSE_41320"/>
<dbReference type="AlphaFoldDB" id="E4NEY3"/>
<dbReference type="InterPro" id="IPR043991">
    <property type="entry name" value="Gp3-like"/>
</dbReference>
<evidence type="ECO:0000313" key="2">
    <source>
        <dbReference type="Proteomes" id="UP000007076"/>
    </source>
</evidence>